<dbReference type="PANTHER" id="PTHR13155:SF1">
    <property type="entry name" value="A-KINASE ANCHOR PROTEIN 10, MITOCHONDRIAL"/>
    <property type="match status" value="1"/>
</dbReference>
<feature type="transmembrane region" description="Helical" evidence="3">
    <location>
        <begin position="696"/>
        <end position="723"/>
    </location>
</feature>
<keyword evidence="3" id="KW-1133">Transmembrane helix</keyword>
<dbReference type="Gene3D" id="1.10.167.10">
    <property type="entry name" value="Regulator of G-protein Signalling 4, domain 2"/>
    <property type="match status" value="1"/>
</dbReference>
<sequence>MSNANSFSNTSSSLSAISTTSSTSRKQPPRHLEAIQTQKAQASTSFLPVSTTRNGGDDITQYPSYPPHSGQQTQHGIVGTGTEMMYSEQPLATAATANDGFPFTPSTLVGGILSPVEYHHDYPGQHQKAHIRTSGTLPRRQIQHQYDTSSISDNAPFRASMSSNRQTRHADNLSSSGSSTNGRNGGRYGTRRQQGVAPTYSSSSDDAQSQQLPTLWQVLHRKTVPPVCLFNFYLYMRDYEKSSEEVDFWLDVTAHEVLWRLYVRATKRKQALAAQERSEREEREVARLEAERWKAQMEEEQEKELKKGHQQKHSINLAMYEPHWSAVNRYLEMSEAESDNLSNTGASMTETGSHYNHLQQQTQHQQQYQSSDMTQLSSMQGSDVLTLTVNESTASFPSPNSTTREVPVLPGAVSNNWSHLEDEDIRSKNKHGTGICTASSVSGLSTSTVDVLTAKETTVDGREKGTGTEGASDHQSGTMGTLTTAKSMNVKRGLATSATSPSVTKEDLQRSAERIYCKYLVPQAEKPVRIPGSVRRRVAQVMDSVMMINADEIIANNNNNGNVATTTFSPSSGMETVSKSKSETPSSPSMVSLNSPRNEKLSPAQKQEVRQSMVSQSSFHQPDQDLGLVFAEAREIVFEGMESYYFPRFLKTRAYGNMAHSHRVARAVLGLFILFIGFVIVLCMIFLNLRPRSVRAWALIPIYIGILLCTTFQFNICPLIAAFGVSETRWMKFAEIKEPNILALHRKRATKVLVVSLLYTICVGTVFGLVPGHRL</sequence>
<feature type="region of interest" description="Disordered" evidence="2">
    <location>
        <begin position="456"/>
        <end position="480"/>
    </location>
</feature>
<dbReference type="EMBL" id="JAAAID010001041">
    <property type="protein sequence ID" value="KAG0012063.1"/>
    <property type="molecule type" value="Genomic_DNA"/>
</dbReference>
<dbReference type="Proteomes" id="UP000703661">
    <property type="component" value="Unassembled WGS sequence"/>
</dbReference>
<keyword evidence="5" id="KW-1185">Reference proteome</keyword>
<proteinExistence type="predicted"/>
<feature type="region of interest" description="Disordered" evidence="2">
    <location>
        <begin position="1"/>
        <end position="58"/>
    </location>
</feature>
<dbReference type="AlphaFoldDB" id="A0A9P6MTD8"/>
<dbReference type="SUPFAM" id="SSF48097">
    <property type="entry name" value="Regulator of G-protein signaling, RGS"/>
    <property type="match status" value="1"/>
</dbReference>
<keyword evidence="3" id="KW-0812">Transmembrane</keyword>
<keyword evidence="3" id="KW-0472">Membrane</keyword>
<evidence type="ECO:0000256" key="1">
    <source>
        <dbReference type="SAM" id="Coils"/>
    </source>
</evidence>
<protein>
    <submittedName>
        <fullName evidence="4">Bud site selection protein, Revert to axial protein 1</fullName>
    </submittedName>
</protein>
<evidence type="ECO:0000256" key="3">
    <source>
        <dbReference type="SAM" id="Phobius"/>
    </source>
</evidence>
<dbReference type="InterPro" id="IPR044926">
    <property type="entry name" value="RGS_subdomain_2"/>
</dbReference>
<reference evidence="4" key="1">
    <citation type="journal article" date="2020" name="Fungal Divers.">
        <title>Resolving the Mortierellaceae phylogeny through synthesis of multi-gene phylogenetics and phylogenomics.</title>
        <authorList>
            <person name="Vandepol N."/>
            <person name="Liber J."/>
            <person name="Desiro A."/>
            <person name="Na H."/>
            <person name="Kennedy M."/>
            <person name="Barry K."/>
            <person name="Grigoriev I.V."/>
            <person name="Miller A.N."/>
            <person name="O'Donnell K."/>
            <person name="Stajich J.E."/>
            <person name="Bonito G."/>
        </authorList>
    </citation>
    <scope>NUCLEOTIDE SEQUENCE</scope>
    <source>
        <strain evidence="4">NRRL 2769</strain>
    </source>
</reference>
<feature type="coiled-coil region" evidence="1">
    <location>
        <begin position="271"/>
        <end position="303"/>
    </location>
</feature>
<feature type="compositionally biased region" description="Low complexity" evidence="2">
    <location>
        <begin position="191"/>
        <end position="207"/>
    </location>
</feature>
<feature type="compositionally biased region" description="Low complexity" evidence="2">
    <location>
        <begin position="1"/>
        <end position="24"/>
    </location>
</feature>
<name>A0A9P6MTD8_9FUNG</name>
<dbReference type="PANTHER" id="PTHR13155">
    <property type="entry name" value="A-KINASE ANCHOR PROTEINS"/>
    <property type="match status" value="1"/>
</dbReference>
<feature type="compositionally biased region" description="Low complexity" evidence="2">
    <location>
        <begin position="359"/>
        <end position="369"/>
    </location>
</feature>
<feature type="compositionally biased region" description="Low complexity" evidence="2">
    <location>
        <begin position="558"/>
        <end position="567"/>
    </location>
</feature>
<feature type="compositionally biased region" description="Polar residues" evidence="2">
    <location>
        <begin position="35"/>
        <end position="54"/>
    </location>
</feature>
<feature type="compositionally biased region" description="Low complexity" evidence="2">
    <location>
        <begin position="575"/>
        <end position="592"/>
    </location>
</feature>
<accession>A0A9P6MTD8</accession>
<dbReference type="GO" id="GO:0008104">
    <property type="term" value="P:intracellular protein localization"/>
    <property type="evidence" value="ECO:0007669"/>
    <property type="project" value="TreeGrafter"/>
</dbReference>
<keyword evidence="1" id="KW-0175">Coiled coil</keyword>
<evidence type="ECO:0000313" key="5">
    <source>
        <dbReference type="Proteomes" id="UP000703661"/>
    </source>
</evidence>
<feature type="transmembrane region" description="Helical" evidence="3">
    <location>
        <begin position="752"/>
        <end position="770"/>
    </location>
</feature>
<evidence type="ECO:0000256" key="2">
    <source>
        <dbReference type="SAM" id="MobiDB-lite"/>
    </source>
</evidence>
<feature type="compositionally biased region" description="Basic and acidic residues" evidence="2">
    <location>
        <begin position="457"/>
        <end position="466"/>
    </location>
</feature>
<comment type="caution">
    <text evidence="4">The sequence shown here is derived from an EMBL/GenBank/DDBJ whole genome shotgun (WGS) entry which is preliminary data.</text>
</comment>
<feature type="transmembrane region" description="Helical" evidence="3">
    <location>
        <begin position="667"/>
        <end position="689"/>
    </location>
</feature>
<dbReference type="OrthoDB" id="5584247at2759"/>
<dbReference type="GO" id="GO:0005886">
    <property type="term" value="C:plasma membrane"/>
    <property type="evidence" value="ECO:0007669"/>
    <property type="project" value="TreeGrafter"/>
</dbReference>
<dbReference type="InterPro" id="IPR036305">
    <property type="entry name" value="RGS_sf"/>
</dbReference>
<organism evidence="4 5">
    <name type="scientific">Entomortierella chlamydospora</name>
    <dbReference type="NCBI Taxonomy" id="101097"/>
    <lineage>
        <taxon>Eukaryota</taxon>
        <taxon>Fungi</taxon>
        <taxon>Fungi incertae sedis</taxon>
        <taxon>Mucoromycota</taxon>
        <taxon>Mortierellomycotina</taxon>
        <taxon>Mortierellomycetes</taxon>
        <taxon>Mortierellales</taxon>
        <taxon>Mortierellaceae</taxon>
        <taxon>Entomortierella</taxon>
    </lineage>
</organism>
<evidence type="ECO:0000313" key="4">
    <source>
        <dbReference type="EMBL" id="KAG0012063.1"/>
    </source>
</evidence>
<gene>
    <name evidence="4" type="primary">RAX1</name>
    <name evidence="4" type="ORF">BGZ80_000233</name>
</gene>
<feature type="region of interest" description="Disordered" evidence="2">
    <location>
        <begin position="146"/>
        <end position="207"/>
    </location>
</feature>
<feature type="region of interest" description="Disordered" evidence="2">
    <location>
        <begin position="558"/>
        <end position="607"/>
    </location>
</feature>
<feature type="region of interest" description="Disordered" evidence="2">
    <location>
        <begin position="356"/>
        <end position="377"/>
    </location>
</feature>
<dbReference type="InterPro" id="IPR052246">
    <property type="entry name" value="Cell_Polariz_PKAAnc"/>
</dbReference>